<evidence type="ECO:0000313" key="1">
    <source>
        <dbReference type="EMBL" id="CAH0476390.1"/>
    </source>
</evidence>
<dbReference type="AlphaFoldDB" id="A0AAU9KSR7"/>
<proteinExistence type="predicted"/>
<reference evidence="1" key="1">
    <citation type="submission" date="2021-11" db="EMBL/GenBank/DDBJ databases">
        <authorList>
            <person name="Islam A."/>
            <person name="Islam S."/>
            <person name="Flora M.S."/>
            <person name="Rahman M."/>
            <person name="Ziaur R.M."/>
            <person name="Epstein J.H."/>
            <person name="Hassan M."/>
            <person name="Klassen M."/>
            <person name="Woodard K."/>
            <person name="Webb A."/>
            <person name="Webby R.J."/>
            <person name="El Zowalaty M.E."/>
        </authorList>
    </citation>
    <scope>NUCLEOTIDE SEQUENCE</scope>
    <source>
        <strain evidence="1">Pbs3</strain>
    </source>
</reference>
<name>A0AAU9KSR7_9STRA</name>
<dbReference type="EMBL" id="CAKKTJ010000152">
    <property type="protein sequence ID" value="CAH0476390.1"/>
    <property type="molecule type" value="Genomic_DNA"/>
</dbReference>
<gene>
    <name evidence="1" type="ORF">PBS003_LOCUS3174</name>
</gene>
<protein>
    <submittedName>
        <fullName evidence="1">Uncharacterized protein</fullName>
    </submittedName>
</protein>
<comment type="caution">
    <text evidence="1">The sequence shown here is derived from an EMBL/GenBank/DDBJ whole genome shotgun (WGS) entry which is preliminary data.</text>
</comment>
<dbReference type="Proteomes" id="UP001160483">
    <property type="component" value="Unassembled WGS sequence"/>
</dbReference>
<organism evidence="1 2">
    <name type="scientific">Peronospora belbahrii</name>
    <dbReference type="NCBI Taxonomy" id="622444"/>
    <lineage>
        <taxon>Eukaryota</taxon>
        <taxon>Sar</taxon>
        <taxon>Stramenopiles</taxon>
        <taxon>Oomycota</taxon>
        <taxon>Peronosporomycetes</taxon>
        <taxon>Peronosporales</taxon>
        <taxon>Peronosporaceae</taxon>
        <taxon>Peronospora</taxon>
    </lineage>
</organism>
<accession>A0AAU9KSR7</accession>
<evidence type="ECO:0000313" key="2">
    <source>
        <dbReference type="Proteomes" id="UP001160483"/>
    </source>
</evidence>
<sequence length="170" mass="19395">MADFEGPETYSTMAMSDQLPASLRYGHRDSDSSVVTDIEEACHVAVAPRCRGAGARREYQSRQINPAKKAHPIYDIELLEMRKVLVNFCDCFFCLEQTFCHLHRPSVFAYRHKRVRISVSLWRAGCHSLPSTPSPCNASRDRPTSLPMRCRGVLITIIQQKHQFCRPRDG</sequence>